<proteinExistence type="predicted"/>
<dbReference type="RefSeq" id="WP_068590083.1">
    <property type="nucleotide sequence ID" value="NZ_LRXL01000026.1"/>
</dbReference>
<sequence length="144" mass="16657">MRPLPGYLILIAIFSIAAQTIAQNVETTQLIGTWKLVEDDHFTASREVKHVPEIALNSSRKNVTSTTSTDKFLKIDKRYVTFYFYDFGQQGRYRVTENILDIQGEGIFKIVKVSKNELILEKDKKLSFVKMKEPDFSRYELKGD</sequence>
<dbReference type="AlphaFoldDB" id="A0A167IRX5"/>
<comment type="caution">
    <text evidence="2">The sequence shown here is derived from an EMBL/GenBank/DDBJ whole genome shotgun (WGS) entry which is preliminary data.</text>
</comment>
<evidence type="ECO:0000256" key="1">
    <source>
        <dbReference type="SAM" id="SignalP"/>
    </source>
</evidence>
<feature type="signal peptide" evidence="1">
    <location>
        <begin position="1"/>
        <end position="22"/>
    </location>
</feature>
<evidence type="ECO:0000313" key="2">
    <source>
        <dbReference type="EMBL" id="OAB79956.1"/>
    </source>
</evidence>
<dbReference type="STRING" id="1763537.ULVI_04245"/>
<organism evidence="2 3">
    <name type="scientific">Cochleicola gelatinilyticus</name>
    <dbReference type="NCBI Taxonomy" id="1763537"/>
    <lineage>
        <taxon>Bacteria</taxon>
        <taxon>Pseudomonadati</taxon>
        <taxon>Bacteroidota</taxon>
        <taxon>Flavobacteriia</taxon>
        <taxon>Flavobacteriales</taxon>
        <taxon>Flavobacteriaceae</taxon>
        <taxon>Cochleicola</taxon>
    </lineage>
</organism>
<name>A0A167IRX5_9FLAO</name>
<evidence type="ECO:0008006" key="4">
    <source>
        <dbReference type="Google" id="ProtNLM"/>
    </source>
</evidence>
<gene>
    <name evidence="2" type="ORF">ULVI_04245</name>
</gene>
<protein>
    <recommendedName>
        <fullName evidence="4">Lipocalin-like domain-containing protein</fullName>
    </recommendedName>
</protein>
<evidence type="ECO:0000313" key="3">
    <source>
        <dbReference type="Proteomes" id="UP000077013"/>
    </source>
</evidence>
<feature type="chain" id="PRO_5007888414" description="Lipocalin-like domain-containing protein" evidence="1">
    <location>
        <begin position="23"/>
        <end position="144"/>
    </location>
</feature>
<keyword evidence="3" id="KW-1185">Reference proteome</keyword>
<dbReference type="EMBL" id="LRXL01000026">
    <property type="protein sequence ID" value="OAB79956.1"/>
    <property type="molecule type" value="Genomic_DNA"/>
</dbReference>
<dbReference type="Proteomes" id="UP000077013">
    <property type="component" value="Unassembled WGS sequence"/>
</dbReference>
<keyword evidence="1" id="KW-0732">Signal</keyword>
<accession>A0A167IRX5</accession>
<reference evidence="2 3" key="1">
    <citation type="submission" date="2016-02" db="EMBL/GenBank/DDBJ databases">
        <title>Ulvibacter sp. LPB0005, isolated from Thais luteostoma.</title>
        <authorList>
            <person name="Shin S.-K."/>
            <person name="Yi H."/>
        </authorList>
    </citation>
    <scope>NUCLEOTIDE SEQUENCE [LARGE SCALE GENOMIC DNA]</scope>
    <source>
        <strain evidence="2 3">LPB0005</strain>
    </source>
</reference>